<dbReference type="EMBL" id="MW885440">
    <property type="protein sequence ID" value="QTZ19566.1"/>
    <property type="molecule type" value="mRNA"/>
</dbReference>
<dbReference type="Gene3D" id="3.40.50.150">
    <property type="entry name" value="Vaccinia Virus protein VP39"/>
    <property type="match status" value="1"/>
</dbReference>
<dbReference type="GO" id="GO:0008168">
    <property type="term" value="F:methyltransferase activity"/>
    <property type="evidence" value="ECO:0007669"/>
    <property type="project" value="UniProtKB-KW"/>
</dbReference>
<sequence>MDARNMSEFQTGSFDAVIDKGTLDSILCGNNSRQHATQMLKEVGRYNSTVKDIMTVFCFFFPFSFWFFLICSPYIEAVDNKL</sequence>
<dbReference type="InterPro" id="IPR029063">
    <property type="entry name" value="SAM-dependent_MTases_sf"/>
</dbReference>
<reference evidence="2" key="1">
    <citation type="submission" date="2021-04" db="EMBL/GenBank/DDBJ databases">
        <title>Transcriptome analysis for identification of genes encoding DOXP/MEP, carotenoid and bixin pathway enzymes in seeds of Bixa orellana.</title>
        <authorList>
            <person name="Moreira V.S."/>
            <person name="Soares V.L.F."/>
            <person name="de Souza V.C."/>
            <person name="Goliatt P.V.Z.C."/>
            <person name="Reboucas T.N.H."/>
            <person name="Otoni W.C."/>
            <person name="Costa M.G.C."/>
        </authorList>
    </citation>
    <scope>NUCLEOTIDE SEQUENCE</scope>
    <source>
        <strain evidence="2">C17351_g1_i2_m.131235</strain>
    </source>
</reference>
<keyword evidence="2" id="KW-0808">Transferase</keyword>
<name>A0A9Y0ZFU4_BIXOR</name>
<dbReference type="AlphaFoldDB" id="A0A9Y0ZFU4"/>
<organism evidence="2">
    <name type="scientific">Bixa orellana</name>
    <name type="common">Lipstick tree</name>
    <dbReference type="NCBI Taxonomy" id="66672"/>
    <lineage>
        <taxon>Eukaryota</taxon>
        <taxon>Viridiplantae</taxon>
        <taxon>Streptophyta</taxon>
        <taxon>Embryophyta</taxon>
        <taxon>Tracheophyta</taxon>
        <taxon>Spermatophyta</taxon>
        <taxon>Magnoliopsida</taxon>
        <taxon>eudicotyledons</taxon>
        <taxon>Gunneridae</taxon>
        <taxon>Pentapetalae</taxon>
        <taxon>rosids</taxon>
        <taxon>malvids</taxon>
        <taxon>Malvales</taxon>
        <taxon>Bixaceae</taxon>
        <taxon>Bixa</taxon>
    </lineage>
</organism>
<proteinExistence type="evidence at transcript level"/>
<evidence type="ECO:0000256" key="1">
    <source>
        <dbReference type="SAM" id="Phobius"/>
    </source>
</evidence>
<keyword evidence="2" id="KW-0489">Methyltransferase</keyword>
<dbReference type="GO" id="GO:0032259">
    <property type="term" value="P:methylation"/>
    <property type="evidence" value="ECO:0007669"/>
    <property type="project" value="UniProtKB-KW"/>
</dbReference>
<accession>A0A9Y0ZFU4</accession>
<keyword evidence="1" id="KW-0812">Transmembrane</keyword>
<feature type="transmembrane region" description="Helical" evidence="1">
    <location>
        <begin position="53"/>
        <end position="75"/>
    </location>
</feature>
<protein>
    <submittedName>
        <fullName evidence="2">Methyltransferase 13 isoform X2</fullName>
    </submittedName>
</protein>
<keyword evidence="1" id="KW-0472">Membrane</keyword>
<keyword evidence="1" id="KW-1133">Transmembrane helix</keyword>
<evidence type="ECO:0000313" key="2">
    <source>
        <dbReference type="EMBL" id="QTZ19566.1"/>
    </source>
</evidence>